<dbReference type="InterPro" id="IPR009056">
    <property type="entry name" value="Cyt_c-like_dom"/>
</dbReference>
<dbReference type="EMBL" id="FXTH01000013">
    <property type="protein sequence ID" value="SMO79013.1"/>
    <property type="molecule type" value="Genomic_DNA"/>
</dbReference>
<evidence type="ECO:0000256" key="3">
    <source>
        <dbReference type="ARBA" id="ARBA00023004"/>
    </source>
</evidence>
<keyword evidence="3 4" id="KW-0408">Iron</keyword>
<dbReference type="GO" id="GO:0046872">
    <property type="term" value="F:metal ion binding"/>
    <property type="evidence" value="ECO:0007669"/>
    <property type="project" value="UniProtKB-KW"/>
</dbReference>
<evidence type="ECO:0000256" key="4">
    <source>
        <dbReference type="PROSITE-ProRule" id="PRU00433"/>
    </source>
</evidence>
<dbReference type="PROSITE" id="PS51007">
    <property type="entry name" value="CYTC"/>
    <property type="match status" value="1"/>
</dbReference>
<feature type="domain" description="Cytochrome c" evidence="5">
    <location>
        <begin position="848"/>
        <end position="944"/>
    </location>
</feature>
<accession>A0A521E4Z8</accession>
<evidence type="ECO:0000256" key="2">
    <source>
        <dbReference type="ARBA" id="ARBA00022723"/>
    </source>
</evidence>
<dbReference type="SUPFAM" id="SSF46626">
    <property type="entry name" value="Cytochrome c"/>
    <property type="match status" value="1"/>
</dbReference>
<gene>
    <name evidence="6" type="ORF">SAMN06265218_11374</name>
</gene>
<dbReference type="InterPro" id="IPR011042">
    <property type="entry name" value="6-blade_b-propeller_TolB-like"/>
</dbReference>
<dbReference type="PANTHER" id="PTHR33546:SF1">
    <property type="entry name" value="LARGE, MULTIFUNCTIONAL SECRETED PROTEIN"/>
    <property type="match status" value="1"/>
</dbReference>
<reference evidence="6 7" key="1">
    <citation type="submission" date="2017-05" db="EMBL/GenBank/DDBJ databases">
        <authorList>
            <person name="Varghese N."/>
            <person name="Submissions S."/>
        </authorList>
    </citation>
    <scope>NUCLEOTIDE SEQUENCE [LARGE SCALE GENOMIC DNA]</scope>
    <source>
        <strain evidence="6 7">DSM 21194</strain>
    </source>
</reference>
<evidence type="ECO:0000259" key="5">
    <source>
        <dbReference type="PROSITE" id="PS51007"/>
    </source>
</evidence>
<dbReference type="AlphaFoldDB" id="A0A521E4Z8"/>
<dbReference type="Pfam" id="PF00034">
    <property type="entry name" value="Cytochrom_C"/>
    <property type="match status" value="1"/>
</dbReference>
<evidence type="ECO:0000313" key="7">
    <source>
        <dbReference type="Proteomes" id="UP000317593"/>
    </source>
</evidence>
<organism evidence="6 7">
    <name type="scientific">Fodinibius sediminis</name>
    <dbReference type="NCBI Taxonomy" id="1214077"/>
    <lineage>
        <taxon>Bacteria</taxon>
        <taxon>Pseudomonadati</taxon>
        <taxon>Balneolota</taxon>
        <taxon>Balneolia</taxon>
        <taxon>Balneolales</taxon>
        <taxon>Balneolaceae</taxon>
        <taxon>Fodinibius</taxon>
    </lineage>
</organism>
<keyword evidence="1 4" id="KW-0349">Heme</keyword>
<evidence type="ECO:0000313" key="6">
    <source>
        <dbReference type="EMBL" id="SMO79013.1"/>
    </source>
</evidence>
<dbReference type="SUPFAM" id="SSF63829">
    <property type="entry name" value="Calcium-dependent phosphotriesterase"/>
    <property type="match status" value="1"/>
</dbReference>
<protein>
    <submittedName>
        <fullName evidence="6">Cytochrome c2</fullName>
    </submittedName>
</protein>
<dbReference type="GO" id="GO:0020037">
    <property type="term" value="F:heme binding"/>
    <property type="evidence" value="ECO:0007669"/>
    <property type="project" value="InterPro"/>
</dbReference>
<dbReference type="Pfam" id="PF20601">
    <property type="entry name" value="DUF6797"/>
    <property type="match status" value="1"/>
</dbReference>
<dbReference type="Gene3D" id="2.120.10.30">
    <property type="entry name" value="TolB, C-terminal domain"/>
    <property type="match status" value="1"/>
</dbReference>
<name>A0A521E4Z8_9BACT</name>
<dbReference type="Gene3D" id="1.10.760.10">
    <property type="entry name" value="Cytochrome c-like domain"/>
    <property type="match status" value="1"/>
</dbReference>
<dbReference type="PANTHER" id="PTHR33546">
    <property type="entry name" value="LARGE, MULTIFUNCTIONAL SECRETED PROTEIN-RELATED"/>
    <property type="match status" value="1"/>
</dbReference>
<proteinExistence type="predicted"/>
<dbReference type="Proteomes" id="UP000317593">
    <property type="component" value="Unassembled WGS sequence"/>
</dbReference>
<keyword evidence="2 4" id="KW-0479">Metal-binding</keyword>
<dbReference type="OrthoDB" id="9814063at2"/>
<sequence>MHRFFARFFRGTGDGRTIGSTDSWKFLMDKTVAALLLAMVLVGGCTPEPPAIREVDFENAEFAPFVEPDFPFITTSLDARALGPSFPGNNLVPRCLALRLGEEAYACFDTDMLRWSVAWTGEFLPMVTMGQISYNDFHNKSNELPEILGDPKFATGLYPGWSGADSRFSDPRPPRKDLDAPTWGALPEEIGQWNGVYLQGQQVVMSYRVKQAEVFEKPGSIKVGDEVAFSRTIQLGERDEVLSLVAAEVANGTHSEITDHSAFIYHGENQDSVTAIGLPHASEEVRLDITEDRYASVEVSPGADLTFSLVVWSGPAAQQDRFQRMLKEADTSMPDFRGGGPPHWTETVSTRGQLSPDTSAYVVDQLTLPIPNPWNRNVRVVDVAFFEDNRAAVVTFSGDIWIVEGIDEDLEHLTWRRYASGLYETQSVEVVEGTVYAYGKGGITRFHDLNEDGTADYYESFSNQMAQSIETREWATDMVAAPEGGFYVAKAGGLDMGPSASYPPVASGFRAGSRHSGSVLKVSADGSVRMYATGLRGPYLGMNPETGALTASDQQGHFVPSTPLLHIDEGDYFGVPATSHLPPESESPAVTPPLVWFPHSVDRSGISQVWVNSKRMGPLNGDLVHLSYGRPGLFKILIDSTSEAMQGGIVDIPAAYPAPTMKGAISPQDRQLYVGGFSLWGTNASGISALIRLRYTGRPSLLPQEFQAREEGVVLRFDAILDEESATNPGNYQARRWNYKRTEEYGSGHFKLDGTAGEEVMPVFSAHLSDDRKAVFLAMPKMEKVMQMQVSFDLETADGAPISDDLWFTVTDIEKLDQVAAGFGEVDLDALSIEEDTSLAAGRPAEPASAGEGEELFQQLGCMGCHSTDGTTEGMLGPTLQGLFGKEQHFEDGSSTTVDEAYIREALMEPGKKIVEGYAGEMPSFLGILSEKEVESIILYIETL</sequence>
<dbReference type="GO" id="GO:0009055">
    <property type="term" value="F:electron transfer activity"/>
    <property type="evidence" value="ECO:0007669"/>
    <property type="project" value="InterPro"/>
</dbReference>
<dbReference type="InterPro" id="IPR036909">
    <property type="entry name" value="Cyt_c-like_dom_sf"/>
</dbReference>
<dbReference type="InterPro" id="IPR046476">
    <property type="entry name" value="DUF6797"/>
</dbReference>
<evidence type="ECO:0000256" key="1">
    <source>
        <dbReference type="ARBA" id="ARBA00022617"/>
    </source>
</evidence>
<keyword evidence="7" id="KW-1185">Reference proteome</keyword>